<comment type="caution">
    <text evidence="1">The sequence shown here is derived from an EMBL/GenBank/DDBJ whole genome shotgun (WGS) entry which is preliminary data.</text>
</comment>
<accession>A0A835VGZ7</accession>
<evidence type="ECO:0000313" key="1">
    <source>
        <dbReference type="EMBL" id="KAG0496793.1"/>
    </source>
</evidence>
<dbReference type="EMBL" id="JADCNL010000001">
    <property type="protein sequence ID" value="KAG0496793.1"/>
    <property type="molecule type" value="Genomic_DNA"/>
</dbReference>
<proteinExistence type="predicted"/>
<dbReference type="Proteomes" id="UP000636800">
    <property type="component" value="Chromosome 1"/>
</dbReference>
<organism evidence="1 2">
    <name type="scientific">Vanilla planifolia</name>
    <name type="common">Vanilla</name>
    <dbReference type="NCBI Taxonomy" id="51239"/>
    <lineage>
        <taxon>Eukaryota</taxon>
        <taxon>Viridiplantae</taxon>
        <taxon>Streptophyta</taxon>
        <taxon>Embryophyta</taxon>
        <taxon>Tracheophyta</taxon>
        <taxon>Spermatophyta</taxon>
        <taxon>Magnoliopsida</taxon>
        <taxon>Liliopsida</taxon>
        <taxon>Asparagales</taxon>
        <taxon>Orchidaceae</taxon>
        <taxon>Vanilloideae</taxon>
        <taxon>Vanilleae</taxon>
        <taxon>Vanilla</taxon>
    </lineage>
</organism>
<dbReference type="OrthoDB" id="687571at2759"/>
<evidence type="ECO:0000313" key="2">
    <source>
        <dbReference type="Proteomes" id="UP000636800"/>
    </source>
</evidence>
<reference evidence="1 2" key="1">
    <citation type="journal article" date="2020" name="Nat. Food">
        <title>A phased Vanilla planifolia genome enables genetic improvement of flavour and production.</title>
        <authorList>
            <person name="Hasing T."/>
            <person name="Tang H."/>
            <person name="Brym M."/>
            <person name="Khazi F."/>
            <person name="Huang T."/>
            <person name="Chambers A.H."/>
        </authorList>
    </citation>
    <scope>NUCLEOTIDE SEQUENCE [LARGE SCALE GENOMIC DNA]</scope>
    <source>
        <tissue evidence="1">Leaf</tissue>
    </source>
</reference>
<gene>
    <name evidence="1" type="ORF">HPP92_001484</name>
</gene>
<sequence>MGTLVKVRKVARVLVDDNGPKHKRRPVVVLREGDDCGAHHGTIRFVCNKSTWKRRPAILTSLPHLYVKAGLTLLDIIQASPSVFPVPSHELFSVLDDASENTFMCWDSLSVQHAYLQAEIWGVLGSQLLPVYKEA</sequence>
<dbReference type="PANTHER" id="PTHR36055:SF1">
    <property type="entry name" value="C2H2-LIKE ZINC FINGER PROTEIN"/>
    <property type="match status" value="1"/>
</dbReference>
<dbReference type="AlphaFoldDB" id="A0A835VGZ7"/>
<name>A0A835VGZ7_VANPL</name>
<keyword evidence="2" id="KW-1185">Reference proteome</keyword>
<dbReference type="PANTHER" id="PTHR36055">
    <property type="entry name" value="C2H2-LIKE ZINC FINGER PROTEIN"/>
    <property type="match status" value="1"/>
</dbReference>
<protein>
    <submittedName>
        <fullName evidence="1">Uncharacterized protein</fullName>
    </submittedName>
</protein>